<protein>
    <submittedName>
        <fullName evidence="1">Uncharacterized protein</fullName>
    </submittedName>
</protein>
<name>A7MVD6_VIBC1</name>
<dbReference type="AlphaFoldDB" id="A7MVD6"/>
<evidence type="ECO:0000313" key="1">
    <source>
        <dbReference type="EMBL" id="ABU71889.1"/>
    </source>
</evidence>
<proteinExistence type="predicted"/>
<dbReference type="KEGG" id="vha:VIBHAR_02936"/>
<gene>
    <name evidence="1" type="ordered locus">VIBHAR_02936</name>
</gene>
<reference evidence="1 2" key="1">
    <citation type="submission" date="2007-08" db="EMBL/GenBank/DDBJ databases">
        <authorList>
            <consortium name="The Vibrio harveyi Genome Sequencing Project"/>
            <person name="Bassler B."/>
            <person name="Clifton S.W."/>
            <person name="Fulton L."/>
            <person name="Delehaunty K."/>
            <person name="Fronick C."/>
            <person name="Harrison M."/>
            <person name="Markivic C."/>
            <person name="Fulton R."/>
            <person name="Tin-Wollam A.-M."/>
            <person name="Shah N."/>
            <person name="Pepin K."/>
            <person name="Nash W."/>
            <person name="Thiruvilangam P."/>
            <person name="Bhonagiri V."/>
            <person name="Waters C."/>
            <person name="Tu K.C."/>
            <person name="Irgon J."/>
            <person name="Wilson R.K."/>
        </authorList>
    </citation>
    <scope>NUCLEOTIDE SEQUENCE [LARGE SCALE GENOMIC DNA]</scope>
    <source>
        <strain evidence="2">ATCC BAA-1116 / BB120</strain>
    </source>
</reference>
<evidence type="ECO:0000313" key="2">
    <source>
        <dbReference type="Proteomes" id="UP000008152"/>
    </source>
</evidence>
<dbReference type="EMBL" id="CP000789">
    <property type="protein sequence ID" value="ABU71889.1"/>
    <property type="molecule type" value="Genomic_DNA"/>
</dbReference>
<accession>A7MVD6</accession>
<dbReference type="PATRIC" id="fig|338187.36.peg.2864"/>
<dbReference type="Proteomes" id="UP000008152">
    <property type="component" value="Chromosome I"/>
</dbReference>
<organism evidence="1 2">
    <name type="scientific">Vibrio campbellii (strain ATCC BAA-1116)</name>
    <dbReference type="NCBI Taxonomy" id="2902295"/>
    <lineage>
        <taxon>Bacteria</taxon>
        <taxon>Pseudomonadati</taxon>
        <taxon>Pseudomonadota</taxon>
        <taxon>Gammaproteobacteria</taxon>
        <taxon>Vibrionales</taxon>
        <taxon>Vibrionaceae</taxon>
        <taxon>Vibrio</taxon>
    </lineage>
</organism>
<sequence>MSALHDFIMVVKLGWKADKILITVVAFLGS</sequence>